<dbReference type="EMBL" id="CM003604">
    <property type="protein sequence ID" value="KYP72247.1"/>
    <property type="molecule type" value="Genomic_DNA"/>
</dbReference>
<feature type="region of interest" description="Disordered" evidence="1">
    <location>
        <begin position="246"/>
        <end position="265"/>
    </location>
</feature>
<proteinExistence type="predicted"/>
<sequence>MKTVSGHCVSVKDVSLSKATKIFSKFVSADNGASHGINAYLHRASMSFDELNQLHKEFHSSRSHKKKHKSHITEAANDQSGRVVENSVHGHVKSNEFGRDWSASENVLRDEVNGSIGYPTENVGGSEKHKKKKKLEVYDDKPLTGVHNEIELGREQGNEGEVNHGMEEGKEQKSAKKKHKVNASSFPDKDVEGENGRGLEQQKDIEKKLCNGVEGENGGIGGSSDLKVKKKKKYEAGDENNLYAEEVKMERSKKRKSDDVEGILD</sequence>
<name>A0A151TYX3_CAJCA</name>
<reference evidence="2 3" key="1">
    <citation type="journal article" date="2012" name="Nat. Biotechnol.">
        <title>Draft genome sequence of pigeonpea (Cajanus cajan), an orphan legume crop of resource-poor farmers.</title>
        <authorList>
            <person name="Varshney R.K."/>
            <person name="Chen W."/>
            <person name="Li Y."/>
            <person name="Bharti A.K."/>
            <person name="Saxena R.K."/>
            <person name="Schlueter J.A."/>
            <person name="Donoghue M.T."/>
            <person name="Azam S."/>
            <person name="Fan G."/>
            <person name="Whaley A.M."/>
            <person name="Farmer A.D."/>
            <person name="Sheridan J."/>
            <person name="Iwata A."/>
            <person name="Tuteja R."/>
            <person name="Penmetsa R.V."/>
            <person name="Wu W."/>
            <person name="Upadhyaya H.D."/>
            <person name="Yang S.P."/>
            <person name="Shah T."/>
            <person name="Saxena K.B."/>
            <person name="Michael T."/>
            <person name="McCombie W.R."/>
            <person name="Yang B."/>
            <person name="Zhang G."/>
            <person name="Yang H."/>
            <person name="Wang J."/>
            <person name="Spillane C."/>
            <person name="Cook D.R."/>
            <person name="May G.D."/>
            <person name="Xu X."/>
            <person name="Jackson S.A."/>
        </authorList>
    </citation>
    <scope>NUCLEOTIDE SEQUENCE [LARGE SCALE GENOMIC DNA]</scope>
    <source>
        <strain evidence="3">cv. Asha</strain>
    </source>
</reference>
<feature type="region of interest" description="Disordered" evidence="1">
    <location>
        <begin position="151"/>
        <end position="241"/>
    </location>
</feature>
<feature type="compositionally biased region" description="Basic residues" evidence="1">
    <location>
        <begin position="61"/>
        <end position="70"/>
    </location>
</feature>
<feature type="compositionally biased region" description="Basic and acidic residues" evidence="1">
    <location>
        <begin position="151"/>
        <end position="174"/>
    </location>
</feature>
<dbReference type="OrthoDB" id="696117at2759"/>
<feature type="region of interest" description="Disordered" evidence="1">
    <location>
        <begin position="60"/>
        <end position="83"/>
    </location>
</feature>
<dbReference type="Proteomes" id="UP000075243">
    <property type="component" value="Chromosome 2"/>
</dbReference>
<evidence type="ECO:0000256" key="1">
    <source>
        <dbReference type="SAM" id="MobiDB-lite"/>
    </source>
</evidence>
<dbReference type="STRING" id="3821.A0A151TYX3"/>
<keyword evidence="3" id="KW-1185">Reference proteome</keyword>
<dbReference type="PANTHER" id="PTHR48227">
    <property type="entry name" value="DNA TOPOISOMERASE 1-LIKE"/>
    <property type="match status" value="1"/>
</dbReference>
<dbReference type="PANTHER" id="PTHR48227:SF1">
    <property type="entry name" value="DNA LIGASE 1-LIKE"/>
    <property type="match status" value="1"/>
</dbReference>
<dbReference type="Gramene" id="C.cajan_04715.t">
    <property type="protein sequence ID" value="C.cajan_04715.t.cds1"/>
    <property type="gene ID" value="C.cajan_04715"/>
</dbReference>
<evidence type="ECO:0000313" key="3">
    <source>
        <dbReference type="Proteomes" id="UP000075243"/>
    </source>
</evidence>
<dbReference type="OMA" id="GHCASVK"/>
<accession>A0A151TYX3</accession>
<dbReference type="AlphaFoldDB" id="A0A151TYX3"/>
<evidence type="ECO:0000313" key="2">
    <source>
        <dbReference type="EMBL" id="KYP72247.1"/>
    </source>
</evidence>
<gene>
    <name evidence="2" type="ORF">KK1_004835</name>
</gene>
<feature type="compositionally biased region" description="Basic and acidic residues" evidence="1">
    <location>
        <begin position="187"/>
        <end position="209"/>
    </location>
</feature>
<protein>
    <submittedName>
        <fullName evidence="2">Uncharacterized protein</fullName>
    </submittedName>
</protein>
<organism evidence="2 3">
    <name type="scientific">Cajanus cajan</name>
    <name type="common">Pigeon pea</name>
    <name type="synonym">Cajanus indicus</name>
    <dbReference type="NCBI Taxonomy" id="3821"/>
    <lineage>
        <taxon>Eukaryota</taxon>
        <taxon>Viridiplantae</taxon>
        <taxon>Streptophyta</taxon>
        <taxon>Embryophyta</taxon>
        <taxon>Tracheophyta</taxon>
        <taxon>Spermatophyta</taxon>
        <taxon>Magnoliopsida</taxon>
        <taxon>eudicotyledons</taxon>
        <taxon>Gunneridae</taxon>
        <taxon>Pentapetalae</taxon>
        <taxon>rosids</taxon>
        <taxon>fabids</taxon>
        <taxon>Fabales</taxon>
        <taxon>Fabaceae</taxon>
        <taxon>Papilionoideae</taxon>
        <taxon>50 kb inversion clade</taxon>
        <taxon>NPAAA clade</taxon>
        <taxon>indigoferoid/millettioid clade</taxon>
        <taxon>Phaseoleae</taxon>
        <taxon>Cajanus</taxon>
    </lineage>
</organism>